<dbReference type="AlphaFoldDB" id="A0A2M7V9J7"/>
<accession>A0A2M7V9J7</accession>
<evidence type="ECO:0000313" key="2">
    <source>
        <dbReference type="EMBL" id="PIZ95433.1"/>
    </source>
</evidence>
<dbReference type="Proteomes" id="UP000231453">
    <property type="component" value="Unassembled WGS sequence"/>
</dbReference>
<feature type="compositionally biased region" description="Basic and acidic residues" evidence="1">
    <location>
        <begin position="68"/>
        <end position="87"/>
    </location>
</feature>
<evidence type="ECO:0000256" key="1">
    <source>
        <dbReference type="SAM" id="MobiDB-lite"/>
    </source>
</evidence>
<sequence>MSERPKVPKDFEDINHLDEIIKPNPELIFLNKEPTLPFNKIDLERAMAKHSDPQIDMGKKILPSMQEKNLKNTIDDKESLLENEDPK</sequence>
<gene>
    <name evidence="2" type="ORF">COX80_04495</name>
</gene>
<reference evidence="3" key="1">
    <citation type="submission" date="2017-09" db="EMBL/GenBank/DDBJ databases">
        <title>Depth-based differentiation of microbial function through sediment-hosted aquifers and enrichment of novel symbionts in the deep terrestrial subsurface.</title>
        <authorList>
            <person name="Probst A.J."/>
            <person name="Ladd B."/>
            <person name="Jarett J.K."/>
            <person name="Geller-Mcgrath D.E."/>
            <person name="Sieber C.M.K."/>
            <person name="Emerson J.B."/>
            <person name="Anantharaman K."/>
            <person name="Thomas B.C."/>
            <person name="Malmstrom R."/>
            <person name="Stieglmeier M."/>
            <person name="Klingl A."/>
            <person name="Woyke T."/>
            <person name="Ryan C.M."/>
            <person name="Banfield J.F."/>
        </authorList>
    </citation>
    <scope>NUCLEOTIDE SEQUENCE [LARGE SCALE GENOMIC DNA]</scope>
</reference>
<name>A0A2M7V9J7_9BACT</name>
<comment type="caution">
    <text evidence="2">The sequence shown here is derived from an EMBL/GenBank/DDBJ whole genome shotgun (WGS) entry which is preliminary data.</text>
</comment>
<organism evidence="2 3">
    <name type="scientific">Candidatus Magasanikbacteria bacterium CG_4_10_14_0_2_um_filter_33_14</name>
    <dbReference type="NCBI Taxonomy" id="1974636"/>
    <lineage>
        <taxon>Bacteria</taxon>
        <taxon>Candidatus Magasanikiibacteriota</taxon>
    </lineage>
</organism>
<proteinExistence type="predicted"/>
<dbReference type="EMBL" id="PFPL01000053">
    <property type="protein sequence ID" value="PIZ95433.1"/>
    <property type="molecule type" value="Genomic_DNA"/>
</dbReference>
<protein>
    <submittedName>
        <fullName evidence="2">Uncharacterized protein</fullName>
    </submittedName>
</protein>
<evidence type="ECO:0000313" key="3">
    <source>
        <dbReference type="Proteomes" id="UP000231453"/>
    </source>
</evidence>
<feature type="region of interest" description="Disordered" evidence="1">
    <location>
        <begin position="64"/>
        <end position="87"/>
    </location>
</feature>